<dbReference type="Proteomes" id="UP001151760">
    <property type="component" value="Unassembled WGS sequence"/>
</dbReference>
<dbReference type="GO" id="GO:0003964">
    <property type="term" value="F:RNA-directed DNA polymerase activity"/>
    <property type="evidence" value="ECO:0007669"/>
    <property type="project" value="UniProtKB-KW"/>
</dbReference>
<dbReference type="InterPro" id="IPR036397">
    <property type="entry name" value="RNaseH_sf"/>
</dbReference>
<keyword evidence="2" id="KW-0548">Nucleotidyltransferase</keyword>
<dbReference type="SUPFAM" id="SSF53098">
    <property type="entry name" value="Ribonuclease H-like"/>
    <property type="match status" value="1"/>
</dbReference>
<dbReference type="InterPro" id="IPR012337">
    <property type="entry name" value="RNaseH-like_sf"/>
</dbReference>
<dbReference type="Gene3D" id="3.30.420.10">
    <property type="entry name" value="Ribonuclease H-like superfamily/Ribonuclease H"/>
    <property type="match status" value="1"/>
</dbReference>
<dbReference type="CDD" id="cd06222">
    <property type="entry name" value="RNase_H_like"/>
    <property type="match status" value="1"/>
</dbReference>
<dbReference type="Pfam" id="PF13456">
    <property type="entry name" value="RVT_3"/>
    <property type="match status" value="1"/>
</dbReference>
<reference evidence="2" key="1">
    <citation type="journal article" date="2022" name="Int. J. Mol. Sci.">
        <title>Draft Genome of Tanacetum Coccineum: Genomic Comparison of Closely Related Tanacetum-Family Plants.</title>
        <authorList>
            <person name="Yamashiro T."/>
            <person name="Shiraishi A."/>
            <person name="Nakayama K."/>
            <person name="Satake H."/>
        </authorList>
    </citation>
    <scope>NUCLEOTIDE SEQUENCE</scope>
</reference>
<name>A0ABQ5AL75_9ASTR</name>
<feature type="domain" description="RNase H type-1" evidence="1">
    <location>
        <begin position="110"/>
        <end position="224"/>
    </location>
</feature>
<keyword evidence="3" id="KW-1185">Reference proteome</keyword>
<reference evidence="2" key="2">
    <citation type="submission" date="2022-01" db="EMBL/GenBank/DDBJ databases">
        <authorList>
            <person name="Yamashiro T."/>
            <person name="Shiraishi A."/>
            <person name="Satake H."/>
            <person name="Nakayama K."/>
        </authorList>
    </citation>
    <scope>NUCLEOTIDE SEQUENCE</scope>
</reference>
<comment type="caution">
    <text evidence="2">The sequence shown here is derived from an EMBL/GenBank/DDBJ whole genome shotgun (WGS) entry which is preliminary data.</text>
</comment>
<dbReference type="EMBL" id="BQNB010012396">
    <property type="protein sequence ID" value="GJT03071.1"/>
    <property type="molecule type" value="Genomic_DNA"/>
</dbReference>
<dbReference type="InterPro" id="IPR002156">
    <property type="entry name" value="RNaseH_domain"/>
</dbReference>
<dbReference type="InterPro" id="IPR044730">
    <property type="entry name" value="RNase_H-like_dom_plant"/>
</dbReference>
<evidence type="ECO:0000313" key="2">
    <source>
        <dbReference type="EMBL" id="GJT03071.1"/>
    </source>
</evidence>
<keyword evidence="2" id="KW-0808">Transferase</keyword>
<protein>
    <submittedName>
        <fullName evidence="2">Reverse transcriptase</fullName>
    </submittedName>
</protein>
<dbReference type="InterPro" id="IPR052929">
    <property type="entry name" value="RNase_H-like_EbsB-rel"/>
</dbReference>
<dbReference type="PANTHER" id="PTHR47074">
    <property type="entry name" value="BNAC02G40300D PROTEIN"/>
    <property type="match status" value="1"/>
</dbReference>
<accession>A0ABQ5AL75</accession>
<gene>
    <name evidence="2" type="ORF">Tco_0824240</name>
</gene>
<proteinExistence type="predicted"/>
<dbReference type="PANTHER" id="PTHR47074:SF11">
    <property type="entry name" value="REVERSE TRANSCRIPTASE-LIKE PROTEIN"/>
    <property type="match status" value="1"/>
</dbReference>
<organism evidence="2 3">
    <name type="scientific">Tanacetum coccineum</name>
    <dbReference type="NCBI Taxonomy" id="301880"/>
    <lineage>
        <taxon>Eukaryota</taxon>
        <taxon>Viridiplantae</taxon>
        <taxon>Streptophyta</taxon>
        <taxon>Embryophyta</taxon>
        <taxon>Tracheophyta</taxon>
        <taxon>Spermatophyta</taxon>
        <taxon>Magnoliopsida</taxon>
        <taxon>eudicotyledons</taxon>
        <taxon>Gunneridae</taxon>
        <taxon>Pentapetalae</taxon>
        <taxon>asterids</taxon>
        <taxon>campanulids</taxon>
        <taxon>Asterales</taxon>
        <taxon>Asteraceae</taxon>
        <taxon>Asteroideae</taxon>
        <taxon>Anthemideae</taxon>
        <taxon>Anthemidinae</taxon>
        <taxon>Tanacetum</taxon>
    </lineage>
</organism>
<evidence type="ECO:0000313" key="3">
    <source>
        <dbReference type="Proteomes" id="UP001151760"/>
    </source>
</evidence>
<evidence type="ECO:0000259" key="1">
    <source>
        <dbReference type="Pfam" id="PF13456"/>
    </source>
</evidence>
<sequence length="232" mass="25801">MPFAEEFLKDGKWNIRMLRECISATEAELISQILISQTSSPDKLIWHFDSKGRYTVKSGYKQALALVNRPVATTALFLIMYASAATANLDSCSLTSPWWIPPHGCSVKLNCDAAFKDSKAAFDIVVRDSTGCLCYVLGNCCHAISPTHAEIIAVHSACSLAFNRGWLNAIMESNSQVAISLSFLDSPPPWCLAALVDDIRLWSSSMQLSFLWVNRERNQAADWFPVTRFQTL</sequence>
<keyword evidence="2" id="KW-0695">RNA-directed DNA polymerase</keyword>